<dbReference type="PaxDb" id="3847-GLYMA09G21055.1"/>
<accession>K7LDD3</accession>
<evidence type="ECO:0000256" key="1">
    <source>
        <dbReference type="SAM" id="Phobius"/>
    </source>
</evidence>
<proteinExistence type="predicted"/>
<dbReference type="HOGENOM" id="CLU_2337754_0_0_1"/>
<keyword evidence="1" id="KW-0812">Transmembrane</keyword>
<dbReference type="EMBL" id="CM000842">
    <property type="protein sequence ID" value="KRH38212.1"/>
    <property type="molecule type" value="Genomic_DNA"/>
</dbReference>
<keyword evidence="1" id="KW-1133">Transmembrane helix</keyword>
<dbReference type="OrthoDB" id="1743130at2759"/>
<dbReference type="EnsemblPlants" id="KRH38212">
    <property type="protein sequence ID" value="KRH38212"/>
    <property type="gene ID" value="GLYMA_09G118700"/>
</dbReference>
<reference evidence="3" key="2">
    <citation type="submission" date="2018-02" db="UniProtKB">
        <authorList>
            <consortium name="EnsemblPlants"/>
        </authorList>
    </citation>
    <scope>IDENTIFICATION</scope>
    <source>
        <strain evidence="3">Williams 82</strain>
    </source>
</reference>
<dbReference type="Proteomes" id="UP000008827">
    <property type="component" value="Chromosome 9"/>
</dbReference>
<name>K7LDD3_SOYBN</name>
<dbReference type="AlphaFoldDB" id="K7LDD3"/>
<sequence length="98" mass="11211">MQIQLAQICMEGMTWHWFTVLSNSDPHLHWASFKCVLLERYGNHQMGSSTLEGSVYGAILLVDLSVQPILLVILLGPVTKGPDLGHLIWVRNHLERYW</sequence>
<dbReference type="EMBL" id="CM000842">
    <property type="protein sequence ID" value="KRH38211.1"/>
    <property type="molecule type" value="Genomic_DNA"/>
</dbReference>
<evidence type="ECO:0000313" key="3">
    <source>
        <dbReference type="EnsemblPlants" id="KRH38212"/>
    </source>
</evidence>
<evidence type="ECO:0000313" key="2">
    <source>
        <dbReference type="EMBL" id="KRH38211.1"/>
    </source>
</evidence>
<dbReference type="Gramene" id="KRH38211">
    <property type="protein sequence ID" value="KRH38211"/>
    <property type="gene ID" value="GLYMA_09G118700"/>
</dbReference>
<keyword evidence="1" id="KW-0472">Membrane</keyword>
<dbReference type="InParanoid" id="K7LDD3"/>
<reference evidence="2 3" key="1">
    <citation type="journal article" date="2010" name="Nature">
        <title>Genome sequence of the palaeopolyploid soybean.</title>
        <authorList>
            <person name="Schmutz J."/>
            <person name="Cannon S.B."/>
            <person name="Schlueter J."/>
            <person name="Ma J."/>
            <person name="Mitros T."/>
            <person name="Nelson W."/>
            <person name="Hyten D.L."/>
            <person name="Song Q."/>
            <person name="Thelen J.J."/>
            <person name="Cheng J."/>
            <person name="Xu D."/>
            <person name="Hellsten U."/>
            <person name="May G.D."/>
            <person name="Yu Y."/>
            <person name="Sakurai T."/>
            <person name="Umezawa T."/>
            <person name="Bhattacharyya M.K."/>
            <person name="Sandhu D."/>
            <person name="Valliyodan B."/>
            <person name="Lindquist E."/>
            <person name="Peto M."/>
            <person name="Grant D."/>
            <person name="Shu S."/>
            <person name="Goodstein D."/>
            <person name="Barry K."/>
            <person name="Futrell-Griggs M."/>
            <person name="Abernathy B."/>
            <person name="Du J."/>
            <person name="Tian Z."/>
            <person name="Zhu L."/>
            <person name="Gill N."/>
            <person name="Joshi T."/>
            <person name="Libault M."/>
            <person name="Sethuraman A."/>
            <person name="Zhang X.-C."/>
            <person name="Shinozaki K."/>
            <person name="Nguyen H.T."/>
            <person name="Wing R.A."/>
            <person name="Cregan P."/>
            <person name="Specht J."/>
            <person name="Grimwood J."/>
            <person name="Rokhsar D."/>
            <person name="Stacey G."/>
            <person name="Shoemaker R.C."/>
            <person name="Jackson S.A."/>
        </authorList>
    </citation>
    <scope>NUCLEOTIDE SEQUENCE [LARGE SCALE GENOMIC DNA]</scope>
    <source>
        <strain evidence="3">cv. Williams 82</strain>
        <tissue evidence="2">Callus</tissue>
    </source>
</reference>
<dbReference type="EnsemblPlants" id="KRH38211">
    <property type="protein sequence ID" value="KRH38211"/>
    <property type="gene ID" value="GLYMA_09G118700"/>
</dbReference>
<protein>
    <submittedName>
        <fullName evidence="2 3">Uncharacterized protein</fullName>
    </submittedName>
</protein>
<organism evidence="3">
    <name type="scientific">Glycine max</name>
    <name type="common">Soybean</name>
    <name type="synonym">Glycine hispida</name>
    <dbReference type="NCBI Taxonomy" id="3847"/>
    <lineage>
        <taxon>Eukaryota</taxon>
        <taxon>Viridiplantae</taxon>
        <taxon>Streptophyta</taxon>
        <taxon>Embryophyta</taxon>
        <taxon>Tracheophyta</taxon>
        <taxon>Spermatophyta</taxon>
        <taxon>Magnoliopsida</taxon>
        <taxon>eudicotyledons</taxon>
        <taxon>Gunneridae</taxon>
        <taxon>Pentapetalae</taxon>
        <taxon>rosids</taxon>
        <taxon>fabids</taxon>
        <taxon>Fabales</taxon>
        <taxon>Fabaceae</taxon>
        <taxon>Papilionoideae</taxon>
        <taxon>50 kb inversion clade</taxon>
        <taxon>NPAAA clade</taxon>
        <taxon>indigoferoid/millettioid clade</taxon>
        <taxon>Phaseoleae</taxon>
        <taxon>Glycine</taxon>
        <taxon>Glycine subgen. Soja</taxon>
    </lineage>
</organism>
<dbReference type="Gramene" id="KRH38212">
    <property type="protein sequence ID" value="KRH38212"/>
    <property type="gene ID" value="GLYMA_09G118700"/>
</dbReference>
<keyword evidence="4" id="KW-1185">Reference proteome</keyword>
<reference evidence="2" key="3">
    <citation type="submission" date="2018-07" db="EMBL/GenBank/DDBJ databases">
        <title>WGS assembly of Glycine max.</title>
        <authorList>
            <person name="Schmutz J."/>
            <person name="Cannon S."/>
            <person name="Schlueter J."/>
            <person name="Ma J."/>
            <person name="Mitros T."/>
            <person name="Nelson W."/>
            <person name="Hyten D."/>
            <person name="Song Q."/>
            <person name="Thelen J."/>
            <person name="Cheng J."/>
            <person name="Xu D."/>
            <person name="Hellsten U."/>
            <person name="May G."/>
            <person name="Yu Y."/>
            <person name="Sakurai T."/>
            <person name="Umezawa T."/>
            <person name="Bhattacharyya M."/>
            <person name="Sandhu D."/>
            <person name="Valliyodan B."/>
            <person name="Lindquist E."/>
            <person name="Peto M."/>
            <person name="Grant D."/>
            <person name="Shu S."/>
            <person name="Goodstein D."/>
            <person name="Barry K."/>
            <person name="Futrell-Griggs M."/>
            <person name="Abernathy B."/>
            <person name="Du J."/>
            <person name="Tian Z."/>
            <person name="Zhu L."/>
            <person name="Gill N."/>
            <person name="Joshi T."/>
            <person name="Libault M."/>
            <person name="Sethuraman A."/>
            <person name="Zhang X."/>
            <person name="Shinozaki K."/>
            <person name="Nguyen H."/>
            <person name="Wing R."/>
            <person name="Cregan P."/>
            <person name="Specht J."/>
            <person name="Grimwood J."/>
            <person name="Rokhsar D."/>
            <person name="Stacey G."/>
            <person name="Shoemaker R."/>
            <person name="Jackson S."/>
        </authorList>
    </citation>
    <scope>NUCLEOTIDE SEQUENCE</scope>
    <source>
        <tissue evidence="2">Callus</tissue>
    </source>
</reference>
<feature type="transmembrane region" description="Helical" evidence="1">
    <location>
        <begin position="55"/>
        <end position="76"/>
    </location>
</feature>
<gene>
    <name evidence="2" type="ORF">GLYMA_09G118700</name>
</gene>
<evidence type="ECO:0000313" key="4">
    <source>
        <dbReference type="Proteomes" id="UP000008827"/>
    </source>
</evidence>